<dbReference type="SUPFAM" id="SSF50729">
    <property type="entry name" value="PH domain-like"/>
    <property type="match status" value="1"/>
</dbReference>
<feature type="compositionally biased region" description="Low complexity" evidence="1">
    <location>
        <begin position="555"/>
        <end position="570"/>
    </location>
</feature>
<name>A0A1I8Q2A0_STOCA</name>
<dbReference type="SMART" id="SM00233">
    <property type="entry name" value="PH"/>
    <property type="match status" value="1"/>
</dbReference>
<feature type="compositionally biased region" description="Low complexity" evidence="1">
    <location>
        <begin position="616"/>
        <end position="625"/>
    </location>
</feature>
<dbReference type="Pfam" id="PF00169">
    <property type="entry name" value="PH"/>
    <property type="match status" value="1"/>
</dbReference>
<feature type="region of interest" description="Disordered" evidence="1">
    <location>
        <begin position="173"/>
        <end position="194"/>
    </location>
</feature>
<dbReference type="VEuPathDB" id="VectorBase:SCAU013184"/>
<feature type="region of interest" description="Disordered" evidence="1">
    <location>
        <begin position="537"/>
        <end position="572"/>
    </location>
</feature>
<dbReference type="CDD" id="cd00821">
    <property type="entry name" value="PH"/>
    <property type="match status" value="1"/>
</dbReference>
<accession>A0A1I8Q2A0</accession>
<feature type="region of interest" description="Disordered" evidence="1">
    <location>
        <begin position="597"/>
        <end position="750"/>
    </location>
</feature>
<sequence>MDLDIIQSTKEGEITQFLCDVRDYFRASLATSEYENTSNMFFMTESDVTEQLLQRCEQLLTRLGNNKCRQDSNQQNLITYTIPKPIVTPVTNGLPHQQQWQITSKDNIKTTAAPKHHQQQQPNHHPHQSHVTSKTINGCSTTTQPDRQQSASRIHHQQQHDDVSYLDMSAAHNNNKKKSSTSLRESNVMNSSVDSDKTFRCSTMIVKQNKSFLHRLHDTMTTTTDEEAETDSLDGQLDDEFEDDPQIYDICQVTTQGSDGEEDHLGQEETHKAITPDAHFALPHMECPYMDLPAGHMAIHKSAKYGQLQRIEKRLFFDQSKKCYCGILNDWLLCYADGPTSNKPTISLYLKMPGIEIEHFGEGKRRDVCFQVSTPDPSKRFVFQAVNEIDAKEWIHAIEAAIRSDIGSGAAGVGGVSITNTRNSSTARKLPTPPVMKKMTFLSTFQKAYDMKHNANANSTNNANAMTSSATASDCIYEEPSPVYNVTNVAGLQPPELPQKQSSPSAMAQRFEYDVPKCPPLPLANGENEDIQLINPYDNDHQQEGNSMQSTPPKNHSTSSLTSSPPVVNLNFTTPPKINLKMEEKLNFQAKVKDVHSKLSSQLSNGPTLKLKPLKKSYSSSGSSLQQGDGESLIMSSSPSSPSSLSSAELKKQKKSPTPQNSPQKSTDKTTATKNWFLNRLNKTTSSTRSNGSSSSAQSSTSNSNVSAKCKQSEKENLLNSSADNAEGYDHHESHLSSNPASPILKSSSTSCSSAASTPIASTNGKGKVNMLINQLEASGHLASIFTADAVASFSSFCGDNDCNNYEPIMTVSSPPNSFLKKV</sequence>
<dbReference type="Gene3D" id="2.30.29.30">
    <property type="entry name" value="Pleckstrin-homology domain (PH domain)/Phosphotyrosine-binding domain (PTB)"/>
    <property type="match status" value="1"/>
</dbReference>
<feature type="compositionally biased region" description="Polar residues" evidence="1">
    <location>
        <begin position="598"/>
        <end position="607"/>
    </location>
</feature>
<dbReference type="InterPro" id="IPR001849">
    <property type="entry name" value="PH_domain"/>
</dbReference>
<dbReference type="PROSITE" id="PS50003">
    <property type="entry name" value="PH_DOMAIN"/>
    <property type="match status" value="1"/>
</dbReference>
<gene>
    <name evidence="3" type="primary">106081456</name>
</gene>
<dbReference type="InterPro" id="IPR011993">
    <property type="entry name" value="PH-like_dom_sf"/>
</dbReference>
<feature type="region of interest" description="Disordered" evidence="1">
    <location>
        <begin position="111"/>
        <end position="161"/>
    </location>
</feature>
<feature type="compositionally biased region" description="Low complexity" evidence="1">
    <location>
        <begin position="632"/>
        <end position="647"/>
    </location>
</feature>
<dbReference type="Proteomes" id="UP000095300">
    <property type="component" value="Unassembled WGS sequence"/>
</dbReference>
<reference evidence="3" key="1">
    <citation type="submission" date="2020-05" db="UniProtKB">
        <authorList>
            <consortium name="EnsemblMetazoa"/>
        </authorList>
    </citation>
    <scope>IDENTIFICATION</scope>
    <source>
        <strain evidence="3">USDA</strain>
    </source>
</reference>
<feature type="domain" description="PH" evidence="2">
    <location>
        <begin position="301"/>
        <end position="403"/>
    </location>
</feature>
<protein>
    <recommendedName>
        <fullName evidence="2">PH domain-containing protein</fullName>
    </recommendedName>
</protein>
<organism evidence="3 4">
    <name type="scientific">Stomoxys calcitrans</name>
    <name type="common">Stable fly</name>
    <name type="synonym">Conops calcitrans</name>
    <dbReference type="NCBI Taxonomy" id="35570"/>
    <lineage>
        <taxon>Eukaryota</taxon>
        <taxon>Metazoa</taxon>
        <taxon>Ecdysozoa</taxon>
        <taxon>Arthropoda</taxon>
        <taxon>Hexapoda</taxon>
        <taxon>Insecta</taxon>
        <taxon>Pterygota</taxon>
        <taxon>Neoptera</taxon>
        <taxon>Endopterygota</taxon>
        <taxon>Diptera</taxon>
        <taxon>Brachycera</taxon>
        <taxon>Muscomorpha</taxon>
        <taxon>Muscoidea</taxon>
        <taxon>Muscidae</taxon>
        <taxon>Stomoxys</taxon>
    </lineage>
</organism>
<evidence type="ECO:0000259" key="2">
    <source>
        <dbReference type="PROSITE" id="PS50003"/>
    </source>
</evidence>
<feature type="compositionally biased region" description="Basic residues" evidence="1">
    <location>
        <begin position="114"/>
        <end position="128"/>
    </location>
</feature>
<evidence type="ECO:0000313" key="4">
    <source>
        <dbReference type="Proteomes" id="UP000095300"/>
    </source>
</evidence>
<feature type="compositionally biased region" description="Polar residues" evidence="1">
    <location>
        <begin position="180"/>
        <end position="193"/>
    </location>
</feature>
<feature type="compositionally biased region" description="Polar residues" evidence="1">
    <location>
        <begin position="129"/>
        <end position="152"/>
    </location>
</feature>
<keyword evidence="4" id="KW-1185">Reference proteome</keyword>
<dbReference type="AlphaFoldDB" id="A0A1I8Q2A0"/>
<evidence type="ECO:0000256" key="1">
    <source>
        <dbReference type="SAM" id="MobiDB-lite"/>
    </source>
</evidence>
<dbReference type="EnsemblMetazoa" id="SCAU013184-RA">
    <property type="protein sequence ID" value="SCAU013184-PA"/>
    <property type="gene ID" value="SCAU013184"/>
</dbReference>
<feature type="compositionally biased region" description="Polar residues" evidence="1">
    <location>
        <begin position="544"/>
        <end position="554"/>
    </location>
</feature>
<proteinExistence type="predicted"/>
<feature type="compositionally biased region" description="Low complexity" evidence="1">
    <location>
        <begin position="682"/>
        <end position="707"/>
    </location>
</feature>
<dbReference type="STRING" id="35570.A0A1I8Q2A0"/>
<feature type="compositionally biased region" description="Polar residues" evidence="1">
    <location>
        <begin position="656"/>
        <end position="676"/>
    </location>
</feature>
<evidence type="ECO:0000313" key="3">
    <source>
        <dbReference type="EnsemblMetazoa" id="SCAU013184-PA"/>
    </source>
</evidence>